<dbReference type="EMBL" id="LN890989">
    <property type="protein sequence ID" value="CUS12513.1"/>
    <property type="molecule type" value="Genomic_DNA"/>
</dbReference>
<gene>
    <name evidence="8" type="ORF">GSTUAT00003347001</name>
</gene>
<feature type="compositionally biased region" description="Low complexity" evidence="7">
    <location>
        <begin position="132"/>
        <end position="152"/>
    </location>
</feature>
<comment type="subunit">
    <text evidence="6">Heterotrimer.</text>
</comment>
<accession>A0A292Q1A3</accession>
<dbReference type="PANTHER" id="PTHR12632">
    <property type="entry name" value="TRANSCRIPTION FACTOR NF-Y ALPHA-RELATED"/>
    <property type="match status" value="1"/>
</dbReference>
<dbReference type="Gene3D" id="6.10.250.2430">
    <property type="match status" value="1"/>
</dbReference>
<dbReference type="Pfam" id="PF02045">
    <property type="entry name" value="CBFB_NFYA"/>
    <property type="match status" value="1"/>
</dbReference>
<dbReference type="Proteomes" id="UP001412239">
    <property type="component" value="Unassembled WGS sequence"/>
</dbReference>
<protein>
    <recommendedName>
        <fullName evidence="6">Transcriptional activator HAP2</fullName>
    </recommendedName>
</protein>
<keyword evidence="3 6" id="KW-0238">DNA-binding</keyword>
<reference evidence="8" key="1">
    <citation type="submission" date="2015-10" db="EMBL/GenBank/DDBJ databases">
        <authorList>
            <person name="Regsiter A."/>
            <person name="william w."/>
        </authorList>
    </citation>
    <scope>NUCLEOTIDE SEQUENCE</scope>
    <source>
        <strain evidence="8">Montdore</strain>
    </source>
</reference>
<dbReference type="AlphaFoldDB" id="A0A292Q1A3"/>
<feature type="compositionally biased region" description="Polar residues" evidence="7">
    <location>
        <begin position="48"/>
        <end position="62"/>
    </location>
</feature>
<dbReference type="GO" id="GO:0005634">
    <property type="term" value="C:nucleus"/>
    <property type="evidence" value="ECO:0007669"/>
    <property type="project" value="UniProtKB-SubCell"/>
</dbReference>
<dbReference type="GO" id="GO:0003700">
    <property type="term" value="F:DNA-binding transcription factor activity"/>
    <property type="evidence" value="ECO:0007669"/>
    <property type="project" value="UniProtKB-UniRule"/>
</dbReference>
<keyword evidence="2 6" id="KW-0805">Transcription regulation</keyword>
<dbReference type="GO" id="GO:0003677">
    <property type="term" value="F:DNA binding"/>
    <property type="evidence" value="ECO:0007669"/>
    <property type="project" value="UniProtKB-KW"/>
</dbReference>
<comment type="subcellular location">
    <subcellularLocation>
        <location evidence="1 6">Nucleus</location>
    </subcellularLocation>
</comment>
<feature type="compositionally biased region" description="Polar residues" evidence="7">
    <location>
        <begin position="80"/>
        <end position="96"/>
    </location>
</feature>
<dbReference type="InterPro" id="IPR001289">
    <property type="entry name" value="NFYA"/>
</dbReference>
<keyword evidence="9" id="KW-1185">Reference proteome</keyword>
<evidence type="ECO:0000256" key="5">
    <source>
        <dbReference type="ARBA" id="ARBA00023242"/>
    </source>
</evidence>
<feature type="compositionally biased region" description="Polar residues" evidence="7">
    <location>
        <begin position="153"/>
        <end position="181"/>
    </location>
</feature>
<evidence type="ECO:0000256" key="7">
    <source>
        <dbReference type="SAM" id="MobiDB-lite"/>
    </source>
</evidence>
<sequence>MAFAPRYSQPHSTHHVHGTAGSYSPQQNPGGGVSGGSPHIPNAPMHQPGNQHSPQMPTTTHHQYYPSYMTASIPQTTQFYMPSSDNGLPLSSQKSIASPRMNAGPAKVKREGTQNRSPQMASSTTNQVGSGQQVIQPPSQQVSQQAMQNAAQLSQRRMSQQQGPTGSPSLQHAQPVNNTRTSAPPQPPAPQQTAPAPPPQSQPPPPQPVQQSAMHPPVQPHQQSPDLVPPEESPLYVNAKQFHRILKRRVARQKLEEALRLTSKQRKPYLHESRHNHAMRRPRGPGGRFLTAEEVAEMEKKQREQGGNGAGDGNSGNNGQPAATAKNKEVDKVSATRTPNRMPPNAAHPHSGGGSSAPTSGSMKRKAGQAGLPSSSPVKKVKSSNPRSSHMPNMNSESDDEELGEEDD</sequence>
<feature type="compositionally biased region" description="Gly residues" evidence="7">
    <location>
        <begin position="306"/>
        <end position="316"/>
    </location>
</feature>
<evidence type="ECO:0000313" key="9">
    <source>
        <dbReference type="Proteomes" id="UP001412239"/>
    </source>
</evidence>
<evidence type="ECO:0000256" key="6">
    <source>
        <dbReference type="RuleBase" id="RU367155"/>
    </source>
</evidence>
<comment type="similarity">
    <text evidence="6">Belongs to the NFYA/HAP2 subunit family.</text>
</comment>
<feature type="region of interest" description="Disordered" evidence="7">
    <location>
        <begin position="1"/>
        <end position="62"/>
    </location>
</feature>
<evidence type="ECO:0000256" key="1">
    <source>
        <dbReference type="ARBA" id="ARBA00004123"/>
    </source>
</evidence>
<organism evidence="8 9">
    <name type="scientific">Tuber aestivum</name>
    <name type="common">summer truffle</name>
    <dbReference type="NCBI Taxonomy" id="59557"/>
    <lineage>
        <taxon>Eukaryota</taxon>
        <taxon>Fungi</taxon>
        <taxon>Dikarya</taxon>
        <taxon>Ascomycota</taxon>
        <taxon>Pezizomycotina</taxon>
        <taxon>Pezizomycetes</taxon>
        <taxon>Pezizales</taxon>
        <taxon>Tuberaceae</taxon>
        <taxon>Tuber</taxon>
    </lineage>
</organism>
<comment type="function">
    <text evidence="6">Component of the sequence-specific heterotrimeric transcription factor (NF-Y) which specifically recognizes a 5'-CCAAT-3' box motif found in the promoters of its target genes.</text>
</comment>
<name>A0A292Q1A3_9PEZI</name>
<feature type="compositionally biased region" description="Pro residues" evidence="7">
    <location>
        <begin position="184"/>
        <end position="208"/>
    </location>
</feature>
<dbReference type="SMART" id="SM00521">
    <property type="entry name" value="CBF"/>
    <property type="match status" value="1"/>
</dbReference>
<keyword evidence="5 6" id="KW-0539">Nucleus</keyword>
<dbReference type="PRINTS" id="PR00616">
    <property type="entry name" value="CCAATSUBUNTB"/>
</dbReference>
<feature type="region of interest" description="Disordered" evidence="7">
    <location>
        <begin position="257"/>
        <end position="408"/>
    </location>
</feature>
<feature type="compositionally biased region" description="Acidic residues" evidence="7">
    <location>
        <begin position="397"/>
        <end position="408"/>
    </location>
</feature>
<evidence type="ECO:0000256" key="3">
    <source>
        <dbReference type="ARBA" id="ARBA00023125"/>
    </source>
</evidence>
<evidence type="ECO:0000256" key="2">
    <source>
        <dbReference type="ARBA" id="ARBA00023015"/>
    </source>
</evidence>
<evidence type="ECO:0000256" key="4">
    <source>
        <dbReference type="ARBA" id="ARBA00023163"/>
    </source>
</evidence>
<feature type="region of interest" description="Disordered" evidence="7">
    <location>
        <begin position="80"/>
        <end position="235"/>
    </location>
</feature>
<dbReference type="PROSITE" id="PS51152">
    <property type="entry name" value="NFYA_HAP2_2"/>
    <property type="match status" value="1"/>
</dbReference>
<evidence type="ECO:0000313" key="8">
    <source>
        <dbReference type="EMBL" id="CUS12513.1"/>
    </source>
</evidence>
<feature type="compositionally biased region" description="Low complexity" evidence="7">
    <location>
        <begin position="373"/>
        <end position="389"/>
    </location>
</feature>
<feature type="compositionally biased region" description="Polar residues" evidence="7">
    <location>
        <begin position="114"/>
        <end position="131"/>
    </location>
</feature>
<proteinExistence type="inferred from homology"/>
<keyword evidence="4 6" id="KW-0804">Transcription</keyword>